<dbReference type="GO" id="GO:0006355">
    <property type="term" value="P:regulation of DNA-templated transcription"/>
    <property type="evidence" value="ECO:0007669"/>
    <property type="project" value="InterPro"/>
</dbReference>
<evidence type="ECO:0000256" key="3">
    <source>
        <dbReference type="ARBA" id="ARBA00023163"/>
    </source>
</evidence>
<dbReference type="Gene3D" id="1.10.10.10">
    <property type="entry name" value="Winged helix-like DNA-binding domain superfamily/Winged helix DNA-binding domain"/>
    <property type="match status" value="1"/>
</dbReference>
<dbReference type="PRINTS" id="PR00038">
    <property type="entry name" value="HTHLUXR"/>
</dbReference>
<dbReference type="RefSeq" id="WP_068174318.1">
    <property type="nucleotide sequence ID" value="NZ_AOGK01000015.1"/>
</dbReference>
<dbReference type="Pfam" id="PF00196">
    <property type="entry name" value="GerE"/>
    <property type="match status" value="1"/>
</dbReference>
<gene>
    <name evidence="5" type="ORF">H010_16579</name>
</gene>
<organism evidence="5 6">
    <name type="scientific">Hydrogenophaga taeniospiralis CCUG 15921</name>
    <dbReference type="NCBI Taxonomy" id="1281780"/>
    <lineage>
        <taxon>Bacteria</taxon>
        <taxon>Pseudomonadati</taxon>
        <taxon>Pseudomonadota</taxon>
        <taxon>Betaproteobacteria</taxon>
        <taxon>Burkholderiales</taxon>
        <taxon>Comamonadaceae</taxon>
        <taxon>Hydrogenophaga</taxon>
    </lineage>
</organism>
<dbReference type="SMART" id="SM00421">
    <property type="entry name" value="HTH_LUXR"/>
    <property type="match status" value="1"/>
</dbReference>
<dbReference type="PANTHER" id="PTHR44688">
    <property type="entry name" value="DNA-BINDING TRANSCRIPTIONAL ACTIVATOR DEVR_DOSR"/>
    <property type="match status" value="1"/>
</dbReference>
<dbReference type="InterPro" id="IPR036388">
    <property type="entry name" value="WH-like_DNA-bd_sf"/>
</dbReference>
<dbReference type="SUPFAM" id="SSF46894">
    <property type="entry name" value="C-terminal effector domain of the bipartite response regulators"/>
    <property type="match status" value="1"/>
</dbReference>
<comment type="caution">
    <text evidence="5">The sequence shown here is derived from an EMBL/GenBank/DDBJ whole genome shotgun (WGS) entry which is preliminary data.</text>
</comment>
<dbReference type="PANTHER" id="PTHR44688:SF16">
    <property type="entry name" value="DNA-BINDING TRANSCRIPTIONAL ACTIVATOR DEVR_DOSR"/>
    <property type="match status" value="1"/>
</dbReference>
<dbReference type="AlphaFoldDB" id="A0A9X4NVD5"/>
<accession>A0A9X4NVD5</accession>
<dbReference type="GO" id="GO:0003677">
    <property type="term" value="F:DNA binding"/>
    <property type="evidence" value="ECO:0007669"/>
    <property type="project" value="UniProtKB-KW"/>
</dbReference>
<proteinExistence type="predicted"/>
<dbReference type="CDD" id="cd06170">
    <property type="entry name" value="LuxR_C_like"/>
    <property type="match status" value="1"/>
</dbReference>
<name>A0A9X4NVD5_9BURK</name>
<evidence type="ECO:0000256" key="2">
    <source>
        <dbReference type="ARBA" id="ARBA00023125"/>
    </source>
</evidence>
<dbReference type="EMBL" id="AOGK01000015">
    <property type="protein sequence ID" value="MDG5976884.1"/>
    <property type="molecule type" value="Genomic_DNA"/>
</dbReference>
<dbReference type="InterPro" id="IPR000792">
    <property type="entry name" value="Tscrpt_reg_LuxR_C"/>
</dbReference>
<dbReference type="InterPro" id="IPR016032">
    <property type="entry name" value="Sig_transdc_resp-reg_C-effctor"/>
</dbReference>
<protein>
    <submittedName>
        <fullName evidence="5">LuxR family transcriptional regulator</fullName>
    </submittedName>
</protein>
<sequence>MSTNTDVSDDFKRALFALVHRLMPVDGIRFFIYVPWAQLQQDSASHAQLDTMLRQYSETWWAQDPMHPSRYEDQDTAVVSNSMLMSDDEWRQSGIYTGFYQPNGYFHNCDVFFRQQGRIVAVLSLVRRDAAQPFTEAEVAELNRVQPFVEFSLGAIHVASRVISRTSLSAQFHLTARELDVVEIAVTGISNKALCRHLGISLPTLRSHVQNIYTKVGVRSSSELIAKLAPIRFS</sequence>
<feature type="domain" description="HTH luxR-type" evidence="4">
    <location>
        <begin position="167"/>
        <end position="232"/>
    </location>
</feature>
<keyword evidence="2" id="KW-0238">DNA-binding</keyword>
<keyword evidence="3" id="KW-0804">Transcription</keyword>
<evidence type="ECO:0000259" key="4">
    <source>
        <dbReference type="PROSITE" id="PS50043"/>
    </source>
</evidence>
<keyword evidence="1" id="KW-0805">Transcription regulation</keyword>
<dbReference type="Proteomes" id="UP001152876">
    <property type="component" value="Unassembled WGS sequence"/>
</dbReference>
<evidence type="ECO:0000256" key="1">
    <source>
        <dbReference type="ARBA" id="ARBA00023015"/>
    </source>
</evidence>
<keyword evidence="6" id="KW-1185">Reference proteome</keyword>
<dbReference type="OrthoDB" id="9129394at2"/>
<evidence type="ECO:0000313" key="6">
    <source>
        <dbReference type="Proteomes" id="UP001152876"/>
    </source>
</evidence>
<evidence type="ECO:0000313" key="5">
    <source>
        <dbReference type="EMBL" id="MDG5976884.1"/>
    </source>
</evidence>
<reference evidence="5" key="1">
    <citation type="submission" date="2013-01" db="EMBL/GenBank/DDBJ databases">
        <title>Genome draft of Hydrogenophaga taeniospiralis 2K1.</title>
        <authorList>
            <person name="Gomila M."/>
            <person name="Lalucat J."/>
        </authorList>
    </citation>
    <scope>NUCLEOTIDE SEQUENCE</scope>
    <source>
        <strain evidence="5">CCUG 15921</strain>
    </source>
</reference>
<dbReference type="PROSITE" id="PS50043">
    <property type="entry name" value="HTH_LUXR_2"/>
    <property type="match status" value="1"/>
</dbReference>